<keyword evidence="2" id="KW-0698">rRNA processing</keyword>
<comment type="caution">
    <text evidence="4">The sequence shown here is derived from an EMBL/GenBank/DDBJ whole genome shotgun (WGS) entry which is preliminary data.</text>
</comment>
<feature type="compositionally biased region" description="Basic residues" evidence="3">
    <location>
        <begin position="195"/>
        <end position="204"/>
    </location>
</feature>
<dbReference type="GO" id="GO:0006364">
    <property type="term" value="P:rRNA processing"/>
    <property type="evidence" value="ECO:0007669"/>
    <property type="project" value="UniProtKB-KW"/>
</dbReference>
<gene>
    <name evidence="4" type="ORF">WJX81_004218</name>
</gene>
<proteinExistence type="inferred from homology"/>
<dbReference type="Pfam" id="PF10273">
    <property type="entry name" value="WGG"/>
    <property type="match status" value="1"/>
</dbReference>
<protein>
    <recommendedName>
        <fullName evidence="6">Pre-rRNA-processing protein TSR2</fullName>
    </recommendedName>
</protein>
<evidence type="ECO:0008006" key="6">
    <source>
        <dbReference type="Google" id="ProtNLM"/>
    </source>
</evidence>
<dbReference type="PANTHER" id="PTHR21250">
    <property type="entry name" value="PRE-RRNA-PROCESSING PROTEIN TSR2 HOMOLOG"/>
    <property type="match status" value="1"/>
</dbReference>
<dbReference type="AlphaFoldDB" id="A0AAW1RXF7"/>
<organism evidence="4 5">
    <name type="scientific">Elliptochloris bilobata</name>
    <dbReference type="NCBI Taxonomy" id="381761"/>
    <lineage>
        <taxon>Eukaryota</taxon>
        <taxon>Viridiplantae</taxon>
        <taxon>Chlorophyta</taxon>
        <taxon>core chlorophytes</taxon>
        <taxon>Trebouxiophyceae</taxon>
        <taxon>Trebouxiophyceae incertae sedis</taxon>
        <taxon>Elliptochloris clade</taxon>
        <taxon>Elliptochloris</taxon>
    </lineage>
</organism>
<dbReference type="EMBL" id="JALJOU010000018">
    <property type="protein sequence ID" value="KAK9838512.1"/>
    <property type="molecule type" value="Genomic_DNA"/>
</dbReference>
<accession>A0AAW1RXF7</accession>
<feature type="region of interest" description="Disordered" evidence="3">
    <location>
        <begin position="143"/>
        <end position="204"/>
    </location>
</feature>
<keyword evidence="5" id="KW-1185">Reference proteome</keyword>
<evidence type="ECO:0000256" key="2">
    <source>
        <dbReference type="ARBA" id="ARBA00022552"/>
    </source>
</evidence>
<comment type="similarity">
    <text evidence="1">Belongs to the TSR2 family.</text>
</comment>
<reference evidence="4 5" key="1">
    <citation type="journal article" date="2024" name="Nat. Commun.">
        <title>Phylogenomics reveals the evolutionary origins of lichenization in chlorophyte algae.</title>
        <authorList>
            <person name="Puginier C."/>
            <person name="Libourel C."/>
            <person name="Otte J."/>
            <person name="Skaloud P."/>
            <person name="Haon M."/>
            <person name="Grisel S."/>
            <person name="Petersen M."/>
            <person name="Berrin J.G."/>
            <person name="Delaux P.M."/>
            <person name="Dal Grande F."/>
            <person name="Keller J."/>
        </authorList>
    </citation>
    <scope>NUCLEOTIDE SEQUENCE [LARGE SCALE GENOMIC DNA]</scope>
    <source>
        <strain evidence="4 5">SAG 245.80</strain>
    </source>
</reference>
<name>A0AAW1RXF7_9CHLO</name>
<dbReference type="InterPro" id="IPR019398">
    <property type="entry name" value="Pre-rRNA_process_TSR2"/>
</dbReference>
<evidence type="ECO:0000313" key="5">
    <source>
        <dbReference type="Proteomes" id="UP001445335"/>
    </source>
</evidence>
<evidence type="ECO:0000256" key="3">
    <source>
        <dbReference type="SAM" id="MobiDB-lite"/>
    </source>
</evidence>
<evidence type="ECO:0000313" key="4">
    <source>
        <dbReference type="EMBL" id="KAK9838512.1"/>
    </source>
</evidence>
<sequence>MELRNGALVGGSPGVLPAAARPLFEEGLALVLRRWTALSLAVEHGWGGPQSTCKAEELFANLLEWFYTCKEHYADDLEVSLEADMAEAFNVELEDDSAREVAKELVGMHSELLRGDAARLERLRRSAPAASSASWREQVDLDGTVLPAGSGGSSSSSEGGSDGEGQRMDTDAGPPTPQPPKGPVVDTDGFELVQRRRGGRAARA</sequence>
<evidence type="ECO:0000256" key="1">
    <source>
        <dbReference type="ARBA" id="ARBA00006524"/>
    </source>
</evidence>
<dbReference type="Proteomes" id="UP001445335">
    <property type="component" value="Unassembled WGS sequence"/>
</dbReference>